<keyword evidence="3" id="KW-0949">S-adenosyl-L-methionine</keyword>
<dbReference type="SUPFAM" id="SSF53335">
    <property type="entry name" value="S-adenosyl-L-methionine-dependent methyltransferases"/>
    <property type="match status" value="1"/>
</dbReference>
<dbReference type="InterPro" id="IPR029063">
    <property type="entry name" value="SAM-dependent_MTases_sf"/>
</dbReference>
<protein>
    <recommendedName>
        <fullName evidence="5">O-methyltransferase C-terminal domain-containing protein</fullName>
    </recommendedName>
</protein>
<dbReference type="KEGG" id="ptkz:JDV02_000906"/>
<evidence type="ECO:0000256" key="2">
    <source>
        <dbReference type="ARBA" id="ARBA00022679"/>
    </source>
</evidence>
<dbReference type="PIRSF" id="PIRSF005739">
    <property type="entry name" value="O-mtase"/>
    <property type="match status" value="1"/>
</dbReference>
<gene>
    <name evidence="6" type="ORF">JDV02_000906</name>
</gene>
<keyword evidence="7" id="KW-1185">Reference proteome</keyword>
<dbReference type="PANTHER" id="PTHR43712">
    <property type="entry name" value="PUTATIVE (AFU_ORTHOLOGUE AFUA_4G14580)-RELATED"/>
    <property type="match status" value="1"/>
</dbReference>
<feature type="domain" description="O-methyltransferase C-terminal" evidence="5">
    <location>
        <begin position="165"/>
        <end position="369"/>
    </location>
</feature>
<dbReference type="InterPro" id="IPR036390">
    <property type="entry name" value="WH_DNA-bd_sf"/>
</dbReference>
<dbReference type="InterPro" id="IPR016461">
    <property type="entry name" value="COMT-like"/>
</dbReference>
<reference evidence="6" key="1">
    <citation type="submission" date="2021-11" db="EMBL/GenBank/DDBJ databases">
        <title>Purpureocillium_takamizusanense_genome.</title>
        <authorList>
            <person name="Nguyen N.-H."/>
        </authorList>
    </citation>
    <scope>NUCLEOTIDE SEQUENCE</scope>
    <source>
        <strain evidence="6">PT3</strain>
    </source>
</reference>
<dbReference type="AlphaFoldDB" id="A0A9Q8Q5R2"/>
<dbReference type="RefSeq" id="XP_047837740.1">
    <property type="nucleotide sequence ID" value="XM_047981779.1"/>
</dbReference>
<dbReference type="Gene3D" id="3.40.50.150">
    <property type="entry name" value="Vaccinia Virus protein VP39"/>
    <property type="match status" value="1"/>
</dbReference>
<sequence length="393" mass="44445">MSVQEQLERLQRLASQDAEGDGSAHKALLKGIRDLQLTVESPIETTSRLNFQIMQSICSRIALEYKLLHTLVARDGKPITASELASESGADELLIIRVMRVLAPIGLCDEVGPQTYASNVNTRFRVLPGSIGAEKHHFDLDFGMGGRLVEYMRGPGIHQFADEPGEVTLFEYALGTKTIFGHLERNEEQKKSFDDYMASRRMPNAPQWFEIFPAVQQLGDVRGDAAVLLVDVGGGPGQELARFKERHPEKPGRLILQDLPLTLRRIEKLPEGIEAMEYDFFTPQPVKGARAYFLRDVLHNWSDSKSERILSRIVEAMDPEYSTLLIDDYVLPDTDADLRAAEMDILMWLHTSGLERTVSQWEALFSKVGLELVKIWRAERGNESVIETRVRRR</sequence>
<name>A0A9Q8Q5R2_9HYPO</name>
<dbReference type="InterPro" id="IPR001077">
    <property type="entry name" value="COMT_C"/>
</dbReference>
<evidence type="ECO:0000259" key="5">
    <source>
        <dbReference type="Pfam" id="PF00891"/>
    </source>
</evidence>
<proteinExistence type="predicted"/>
<dbReference type="Pfam" id="PF00891">
    <property type="entry name" value="Methyltransf_2"/>
    <property type="match status" value="1"/>
</dbReference>
<dbReference type="GO" id="GO:0032259">
    <property type="term" value="P:methylation"/>
    <property type="evidence" value="ECO:0007669"/>
    <property type="project" value="UniProtKB-KW"/>
</dbReference>
<evidence type="ECO:0000256" key="1">
    <source>
        <dbReference type="ARBA" id="ARBA00022603"/>
    </source>
</evidence>
<dbReference type="OrthoDB" id="2410195at2759"/>
<organism evidence="6 7">
    <name type="scientific">Purpureocillium takamizusanense</name>
    <dbReference type="NCBI Taxonomy" id="2060973"/>
    <lineage>
        <taxon>Eukaryota</taxon>
        <taxon>Fungi</taxon>
        <taxon>Dikarya</taxon>
        <taxon>Ascomycota</taxon>
        <taxon>Pezizomycotina</taxon>
        <taxon>Sordariomycetes</taxon>
        <taxon>Hypocreomycetidae</taxon>
        <taxon>Hypocreales</taxon>
        <taxon>Ophiocordycipitaceae</taxon>
        <taxon>Purpureocillium</taxon>
    </lineage>
</organism>
<dbReference type="GeneID" id="72062870"/>
<dbReference type="PANTHER" id="PTHR43712:SF11">
    <property type="entry name" value="O-METHYLTRANSFERASE (AFU_ORTHOLOGUE AFUA_2G17820)-RELATED"/>
    <property type="match status" value="1"/>
</dbReference>
<accession>A0A9Q8Q5R2</accession>
<dbReference type="Gene3D" id="1.10.10.10">
    <property type="entry name" value="Winged helix-like DNA-binding domain superfamily/Winged helix DNA-binding domain"/>
    <property type="match status" value="1"/>
</dbReference>
<dbReference type="InterPro" id="IPR036388">
    <property type="entry name" value="WH-like_DNA-bd_sf"/>
</dbReference>
<keyword evidence="2" id="KW-0808">Transferase</keyword>
<feature type="active site" description="Proton acceptor" evidence="4">
    <location>
        <position position="299"/>
    </location>
</feature>
<dbReference type="Proteomes" id="UP000829364">
    <property type="component" value="Chromosome 1"/>
</dbReference>
<dbReference type="GO" id="GO:0008171">
    <property type="term" value="F:O-methyltransferase activity"/>
    <property type="evidence" value="ECO:0007669"/>
    <property type="project" value="InterPro"/>
</dbReference>
<dbReference type="PROSITE" id="PS51683">
    <property type="entry name" value="SAM_OMT_II"/>
    <property type="match status" value="1"/>
</dbReference>
<evidence type="ECO:0000313" key="7">
    <source>
        <dbReference type="Proteomes" id="UP000829364"/>
    </source>
</evidence>
<dbReference type="EMBL" id="CP086354">
    <property type="protein sequence ID" value="UNI14259.1"/>
    <property type="molecule type" value="Genomic_DNA"/>
</dbReference>
<evidence type="ECO:0000256" key="3">
    <source>
        <dbReference type="ARBA" id="ARBA00022691"/>
    </source>
</evidence>
<evidence type="ECO:0000256" key="4">
    <source>
        <dbReference type="PIRSR" id="PIRSR005739-1"/>
    </source>
</evidence>
<dbReference type="SUPFAM" id="SSF46785">
    <property type="entry name" value="Winged helix' DNA-binding domain"/>
    <property type="match status" value="1"/>
</dbReference>
<evidence type="ECO:0000313" key="6">
    <source>
        <dbReference type="EMBL" id="UNI14259.1"/>
    </source>
</evidence>
<keyword evidence="1" id="KW-0489">Methyltransferase</keyword>